<proteinExistence type="predicted"/>
<name>A0A318TPB0_9BACL</name>
<gene>
    <name evidence="2" type="ORF">BJ095_11648</name>
</gene>
<sequence length="41" mass="4345">MGNSKVKAKITSNLVVPAFFGAGIGAFLGLLAYVKDWLSFL</sequence>
<feature type="transmembrane region" description="Helical" evidence="1">
    <location>
        <begin position="12"/>
        <end position="34"/>
    </location>
</feature>
<organism evidence="2 3">
    <name type="scientific">Ureibacillus chungkukjangi</name>
    <dbReference type="NCBI Taxonomy" id="1202712"/>
    <lineage>
        <taxon>Bacteria</taxon>
        <taxon>Bacillati</taxon>
        <taxon>Bacillota</taxon>
        <taxon>Bacilli</taxon>
        <taxon>Bacillales</taxon>
        <taxon>Caryophanaceae</taxon>
        <taxon>Ureibacillus</taxon>
    </lineage>
</organism>
<keyword evidence="1" id="KW-1133">Transmembrane helix</keyword>
<protein>
    <submittedName>
        <fullName evidence="2">Uncharacterized protein</fullName>
    </submittedName>
</protein>
<evidence type="ECO:0000256" key="1">
    <source>
        <dbReference type="SAM" id="Phobius"/>
    </source>
</evidence>
<dbReference type="EMBL" id="QJTJ01000016">
    <property type="protein sequence ID" value="PYF05700.1"/>
    <property type="molecule type" value="Genomic_DNA"/>
</dbReference>
<evidence type="ECO:0000313" key="3">
    <source>
        <dbReference type="Proteomes" id="UP000247416"/>
    </source>
</evidence>
<dbReference type="RefSeq" id="WP_193768078.1">
    <property type="nucleotide sequence ID" value="NZ_PYWJ01000035.1"/>
</dbReference>
<evidence type="ECO:0000313" key="2">
    <source>
        <dbReference type="EMBL" id="PYF05700.1"/>
    </source>
</evidence>
<keyword evidence="3" id="KW-1185">Reference proteome</keyword>
<comment type="caution">
    <text evidence="2">The sequence shown here is derived from an EMBL/GenBank/DDBJ whole genome shotgun (WGS) entry which is preliminary data.</text>
</comment>
<reference evidence="2 3" key="1">
    <citation type="submission" date="2018-06" db="EMBL/GenBank/DDBJ databases">
        <title>Genomic Encyclopedia of Archaeal and Bacterial Type Strains, Phase II (KMG-II): from individual species to whole genera.</title>
        <authorList>
            <person name="Goeker M."/>
        </authorList>
    </citation>
    <scope>NUCLEOTIDE SEQUENCE [LARGE SCALE GENOMIC DNA]</scope>
    <source>
        <strain evidence="2 3">KACC 16626</strain>
    </source>
</reference>
<keyword evidence="1" id="KW-0472">Membrane</keyword>
<dbReference type="Proteomes" id="UP000247416">
    <property type="component" value="Unassembled WGS sequence"/>
</dbReference>
<accession>A0A318TPB0</accession>
<dbReference type="AlphaFoldDB" id="A0A318TPB0"/>
<keyword evidence="1" id="KW-0812">Transmembrane</keyword>